<accession>A0A7Z7BGJ9</accession>
<dbReference type="EMBL" id="FNEW01000001">
    <property type="protein sequence ID" value="SDJ19064.1"/>
    <property type="molecule type" value="Genomic_DNA"/>
</dbReference>
<evidence type="ECO:0000313" key="2">
    <source>
        <dbReference type="Proteomes" id="UP000198917"/>
    </source>
</evidence>
<dbReference type="AlphaFoldDB" id="A0A7Z7BGJ9"/>
<dbReference type="Proteomes" id="UP000198917">
    <property type="component" value="Unassembled WGS sequence"/>
</dbReference>
<name>A0A7Z7BGJ9_9HYPH</name>
<protein>
    <recommendedName>
        <fullName evidence="3">Phage tail collar domain-containing protein</fullName>
    </recommendedName>
</protein>
<organism evidence="1 2">
    <name type="scientific">Agrobacterium fabrum</name>
    <dbReference type="NCBI Taxonomy" id="1176649"/>
    <lineage>
        <taxon>Bacteria</taxon>
        <taxon>Pseudomonadati</taxon>
        <taxon>Pseudomonadota</taxon>
        <taxon>Alphaproteobacteria</taxon>
        <taxon>Hyphomicrobiales</taxon>
        <taxon>Rhizobiaceae</taxon>
        <taxon>Rhizobium/Agrobacterium group</taxon>
        <taxon>Agrobacterium</taxon>
        <taxon>Agrobacterium tumefaciens complex</taxon>
    </lineage>
</organism>
<sequence>MAGFWAQSLTQIHDPNGRPYIGARAYFYKGGTTTPITVYKSFDLGAINAHPNPLLTDGNGFWPPVYMDEADEFFGIRITTAQGVIILNADGIPIIGPATESGGDPTPTPVDPDSLFKTGDIKVRYGEGYLVGWVRANGRSIGSAVSGASERAHSDTQALYEFLWGVDGDLVVVGGRGASAAADWAANKPLTLPDARGRALIGVDNMGNIAAGNVPAADNLGWTGGASTHVLALTEMPSHAHGLYDPGHKHSIDPARSQAGPVTTGGSGGANMGFVNETNTATTGITMEATGGGLAHNNVQPSIATTFYIRL</sequence>
<dbReference type="RefSeq" id="WP_092731602.1">
    <property type="nucleotide sequence ID" value="NZ_FNEW01000001.1"/>
</dbReference>
<evidence type="ECO:0000313" key="1">
    <source>
        <dbReference type="EMBL" id="SDJ19064.1"/>
    </source>
</evidence>
<reference evidence="1 2" key="1">
    <citation type="submission" date="2016-10" db="EMBL/GenBank/DDBJ databases">
        <authorList>
            <person name="Varghese N."/>
            <person name="Submissions S."/>
        </authorList>
    </citation>
    <scope>NUCLEOTIDE SEQUENCE [LARGE SCALE GENOMIC DNA]</scope>
    <source>
        <strain evidence="1 2">PDC82</strain>
    </source>
</reference>
<gene>
    <name evidence="1" type="ORF">SAMN05428983_0559</name>
</gene>
<proteinExistence type="predicted"/>
<comment type="caution">
    <text evidence="1">The sequence shown here is derived from an EMBL/GenBank/DDBJ whole genome shotgun (WGS) entry which is preliminary data.</text>
</comment>
<dbReference type="SUPFAM" id="SSF88874">
    <property type="entry name" value="Receptor-binding domain of short tail fibre protein gp12"/>
    <property type="match status" value="1"/>
</dbReference>
<evidence type="ECO:0008006" key="3">
    <source>
        <dbReference type="Google" id="ProtNLM"/>
    </source>
</evidence>